<sequence length="173" mass="20240">MTLSRGTDVGPDVTSHPLPLTNYRQELRAHVNYFWRMIFIAFVDRVPRHRPRPHPLRVSQQESQTGTLEHTSHTTMKRRFTNKNKLKKNPGLLPSWAVRRRVRVSMSSQIIPATSPRPPQPGSQTLPFKRHEYIKEDGRYPYIADRPTGSRNRQQAAMKAKQRRGRERGKKKQ</sequence>
<organism evidence="2 3">
    <name type="scientific">Aspergillus ellipticus CBS 707.79</name>
    <dbReference type="NCBI Taxonomy" id="1448320"/>
    <lineage>
        <taxon>Eukaryota</taxon>
        <taxon>Fungi</taxon>
        <taxon>Dikarya</taxon>
        <taxon>Ascomycota</taxon>
        <taxon>Pezizomycotina</taxon>
        <taxon>Eurotiomycetes</taxon>
        <taxon>Eurotiomycetidae</taxon>
        <taxon>Eurotiales</taxon>
        <taxon>Aspergillaceae</taxon>
        <taxon>Aspergillus</taxon>
        <taxon>Aspergillus subgen. Circumdati</taxon>
    </lineage>
</organism>
<evidence type="ECO:0000313" key="3">
    <source>
        <dbReference type="Proteomes" id="UP000247810"/>
    </source>
</evidence>
<keyword evidence="3" id="KW-1185">Reference proteome</keyword>
<proteinExistence type="predicted"/>
<reference evidence="2 3" key="1">
    <citation type="submission" date="2018-02" db="EMBL/GenBank/DDBJ databases">
        <title>The genomes of Aspergillus section Nigri reveals drivers in fungal speciation.</title>
        <authorList>
            <consortium name="DOE Joint Genome Institute"/>
            <person name="Vesth T.C."/>
            <person name="Nybo J."/>
            <person name="Theobald S."/>
            <person name="Brandl J."/>
            <person name="Frisvad J.C."/>
            <person name="Nielsen K.F."/>
            <person name="Lyhne E.K."/>
            <person name="Kogle M.E."/>
            <person name="Kuo A."/>
            <person name="Riley R."/>
            <person name="Clum A."/>
            <person name="Nolan M."/>
            <person name="Lipzen A."/>
            <person name="Salamov A."/>
            <person name="Henrissat B."/>
            <person name="Wiebenga A."/>
            <person name="De vries R.P."/>
            <person name="Grigoriev I.V."/>
            <person name="Mortensen U.H."/>
            <person name="Andersen M.R."/>
            <person name="Baker S.E."/>
        </authorList>
    </citation>
    <scope>NUCLEOTIDE SEQUENCE [LARGE SCALE GENOMIC DNA]</scope>
    <source>
        <strain evidence="2 3">CBS 707.79</strain>
    </source>
</reference>
<dbReference type="VEuPathDB" id="FungiDB:BO71DRAFT_402086"/>
<dbReference type="Proteomes" id="UP000247810">
    <property type="component" value="Unassembled WGS sequence"/>
</dbReference>
<gene>
    <name evidence="2" type="ORF">BO71DRAFT_402086</name>
</gene>
<feature type="region of interest" description="Disordered" evidence="1">
    <location>
        <begin position="52"/>
        <end position="76"/>
    </location>
</feature>
<feature type="compositionally biased region" description="Basic residues" evidence="1">
    <location>
        <begin position="160"/>
        <end position="173"/>
    </location>
</feature>
<feature type="compositionally biased region" description="Polar residues" evidence="1">
    <location>
        <begin position="59"/>
        <end position="69"/>
    </location>
</feature>
<evidence type="ECO:0000313" key="2">
    <source>
        <dbReference type="EMBL" id="PYH90554.1"/>
    </source>
</evidence>
<dbReference type="EMBL" id="KZ825978">
    <property type="protein sequence ID" value="PYH90554.1"/>
    <property type="molecule type" value="Genomic_DNA"/>
</dbReference>
<evidence type="ECO:0000256" key="1">
    <source>
        <dbReference type="SAM" id="MobiDB-lite"/>
    </source>
</evidence>
<feature type="compositionally biased region" description="Basic and acidic residues" evidence="1">
    <location>
        <begin position="129"/>
        <end position="139"/>
    </location>
</feature>
<feature type="region of interest" description="Disordered" evidence="1">
    <location>
        <begin position="108"/>
        <end position="173"/>
    </location>
</feature>
<name>A0A319CZT2_9EURO</name>
<dbReference type="AlphaFoldDB" id="A0A319CZT2"/>
<protein>
    <submittedName>
        <fullName evidence="2">Uncharacterized protein</fullName>
    </submittedName>
</protein>
<accession>A0A319CZT2</accession>